<dbReference type="InterPro" id="IPR003323">
    <property type="entry name" value="OTU_dom"/>
</dbReference>
<gene>
    <name evidence="2" type="ORF">HOLleu_42140</name>
</gene>
<keyword evidence="3" id="KW-1185">Reference proteome</keyword>
<evidence type="ECO:0000313" key="3">
    <source>
        <dbReference type="Proteomes" id="UP001152320"/>
    </source>
</evidence>
<proteinExistence type="predicted"/>
<evidence type="ECO:0000313" key="2">
    <source>
        <dbReference type="EMBL" id="KAJ8019323.1"/>
    </source>
</evidence>
<name>A0A9Q1BBH2_HOLLE</name>
<reference evidence="2" key="1">
    <citation type="submission" date="2021-10" db="EMBL/GenBank/DDBJ databases">
        <title>Tropical sea cucumber genome reveals ecological adaptation and Cuvierian tubules defense mechanism.</title>
        <authorList>
            <person name="Chen T."/>
        </authorList>
    </citation>
    <scope>NUCLEOTIDE SEQUENCE</scope>
    <source>
        <strain evidence="2">Nanhai2018</strain>
        <tissue evidence="2">Muscle</tissue>
    </source>
</reference>
<protein>
    <recommendedName>
        <fullName evidence="1">OTU domain-containing protein</fullName>
    </recommendedName>
</protein>
<dbReference type="SUPFAM" id="SSF54001">
    <property type="entry name" value="Cysteine proteinases"/>
    <property type="match status" value="1"/>
</dbReference>
<dbReference type="OrthoDB" id="409956at2759"/>
<feature type="domain" description="OTU" evidence="1">
    <location>
        <begin position="39"/>
        <end position="168"/>
    </location>
</feature>
<accession>A0A9Q1BBH2</accession>
<dbReference type="PROSITE" id="PS50802">
    <property type="entry name" value="OTU"/>
    <property type="match status" value="1"/>
</dbReference>
<dbReference type="Proteomes" id="UP001152320">
    <property type="component" value="Unassembled WGS sequence"/>
</dbReference>
<comment type="caution">
    <text evidence="2">The sequence shown here is derived from an EMBL/GenBank/DDBJ whole genome shotgun (WGS) entry which is preliminary data.</text>
</comment>
<organism evidence="2 3">
    <name type="scientific">Holothuria leucospilota</name>
    <name type="common">Black long sea cucumber</name>
    <name type="synonym">Mertensiothuria leucospilota</name>
    <dbReference type="NCBI Taxonomy" id="206669"/>
    <lineage>
        <taxon>Eukaryota</taxon>
        <taxon>Metazoa</taxon>
        <taxon>Echinodermata</taxon>
        <taxon>Eleutherozoa</taxon>
        <taxon>Echinozoa</taxon>
        <taxon>Holothuroidea</taxon>
        <taxon>Aspidochirotacea</taxon>
        <taxon>Aspidochirotida</taxon>
        <taxon>Holothuriidae</taxon>
        <taxon>Holothuria</taxon>
    </lineage>
</organism>
<dbReference type="Gene3D" id="3.90.70.80">
    <property type="match status" value="1"/>
</dbReference>
<evidence type="ECO:0000259" key="1">
    <source>
        <dbReference type="PROSITE" id="PS50802"/>
    </source>
</evidence>
<sequence length="235" mass="26395">MTKRKISIENKNVKRKKQLKQKGQVNPAISVNGNTVLHGTIIKVSGDGNCFFRVISLALFGIESKYKDIRDAVVQYICNRWDDWCHHIYHIHNLLDKSLYMNFMGSQREVPSLPGEIEMTVASQLNDLTLINHRQSGELVVVGSGAIPVNLLYTGLRDNGHHDFIDTTGVHVEHLTDKTTQLPKWSTLPNSNTDMYPNLNGHVANGLAVHGTGMSTNNIYEHALKYINDNLFDCS</sequence>
<dbReference type="AlphaFoldDB" id="A0A9Q1BBH2"/>
<dbReference type="EMBL" id="JAIZAY010000035">
    <property type="protein sequence ID" value="KAJ8019323.1"/>
    <property type="molecule type" value="Genomic_DNA"/>
</dbReference>
<dbReference type="InterPro" id="IPR038765">
    <property type="entry name" value="Papain-like_cys_pep_sf"/>
</dbReference>